<evidence type="ECO:0000313" key="2">
    <source>
        <dbReference type="EMBL" id="TCT11690.1"/>
    </source>
</evidence>
<dbReference type="RefSeq" id="WP_165878598.1">
    <property type="nucleotide sequence ID" value="NZ_SMAL01000015.1"/>
</dbReference>
<keyword evidence="3" id="KW-1185">Reference proteome</keyword>
<feature type="domain" description="Flagellar Assembly Protein A N-terminal region" evidence="1">
    <location>
        <begin position="74"/>
        <end position="249"/>
    </location>
</feature>
<dbReference type="Pfam" id="PF20250">
    <property type="entry name" value="FapA_N"/>
    <property type="match status" value="1"/>
</dbReference>
<dbReference type="InterPro" id="IPR046866">
    <property type="entry name" value="FapA_N"/>
</dbReference>
<protein>
    <recommendedName>
        <fullName evidence="1">Flagellar Assembly Protein A N-terminal region domain-containing protein</fullName>
    </recommendedName>
</protein>
<gene>
    <name evidence="2" type="ORF">EDC18_11535</name>
</gene>
<evidence type="ECO:0000259" key="1">
    <source>
        <dbReference type="Pfam" id="PF20250"/>
    </source>
</evidence>
<proteinExistence type="predicted"/>
<dbReference type="PANTHER" id="PTHR38032:SF1">
    <property type="entry name" value="RNA-BINDING PROTEIN KHPB N-TERMINAL DOMAIN-CONTAINING PROTEIN"/>
    <property type="match status" value="1"/>
</dbReference>
<reference evidence="2 3" key="1">
    <citation type="submission" date="2019-03" db="EMBL/GenBank/DDBJ databases">
        <title>Genomic Encyclopedia of Type Strains, Phase IV (KMG-IV): sequencing the most valuable type-strain genomes for metagenomic binning, comparative biology and taxonomic classification.</title>
        <authorList>
            <person name="Goeker M."/>
        </authorList>
    </citation>
    <scope>NUCLEOTIDE SEQUENCE [LARGE SCALE GENOMIC DNA]</scope>
    <source>
        <strain evidence="2 3">DSM 24629</strain>
    </source>
</reference>
<dbReference type="InterPro" id="IPR046865">
    <property type="entry name" value="FapA_b_solenoid"/>
</dbReference>
<dbReference type="AlphaFoldDB" id="A0A4R3MDH4"/>
<dbReference type="PANTHER" id="PTHR38032">
    <property type="entry name" value="POLYMERASE-RELATED"/>
    <property type="match status" value="1"/>
</dbReference>
<dbReference type="Proteomes" id="UP000294902">
    <property type="component" value="Unassembled WGS sequence"/>
</dbReference>
<dbReference type="Pfam" id="PF03961">
    <property type="entry name" value="FapA"/>
    <property type="match status" value="1"/>
</dbReference>
<name>A0A4R3MDH4_9FIRM</name>
<accession>A0A4R3MDH4</accession>
<dbReference type="InterPro" id="IPR005646">
    <property type="entry name" value="FapA"/>
</dbReference>
<comment type="caution">
    <text evidence="2">The sequence shown here is derived from an EMBL/GenBank/DDBJ whole genome shotgun (WGS) entry which is preliminary data.</text>
</comment>
<organism evidence="2 3">
    <name type="scientific">Natranaerovirga pectinivora</name>
    <dbReference type="NCBI Taxonomy" id="682400"/>
    <lineage>
        <taxon>Bacteria</taxon>
        <taxon>Bacillati</taxon>
        <taxon>Bacillota</taxon>
        <taxon>Clostridia</taxon>
        <taxon>Lachnospirales</taxon>
        <taxon>Natranaerovirgaceae</taxon>
        <taxon>Natranaerovirga</taxon>
    </lineage>
</organism>
<dbReference type="EMBL" id="SMAL01000015">
    <property type="protein sequence ID" value="TCT11690.1"/>
    <property type="molecule type" value="Genomic_DNA"/>
</dbReference>
<sequence length="531" mass="59723">MDNNIIYTNESFELFINQNEVFIKVNNDNCSIPTFNEILTELPRIRITKFISLKEALTNPTKTLISIGEYKPIVEITTSPDKLKAYAIINLNPQEYKQFDKNELIKLIMAFANNKNIIFGLNLERINNHLKPLEKFCIADGVLPINGDDALINLYELQEVKPQIYNDGKVNHYEMNLINKVDKGDWVGERIEPTSGIPGKTVFGTPIPALPGKQLKLIYDKKTISANLSEDEKRTVLTSRKTGAVIYEDGILSVCNCLEISGDVSFETGNIDFDGFVEVKSGIDDNFSVRADNDIQIMGQLGLGAIDTIESRDGNIYIRGGIAGKNKAQIICNGDLYTKFASDCTIICNGTVNIGYYAMNANIKAKEVILESLNSKIIGGSIEADIRVVVGELGNRAEIPTSIKVNGFSKATYKEEYDEMNTTIDTIKDKINYISQSLSVYNTNSLDEKQQKALIDLEITYEKLLKQLKLFQQKRIKYVSYLKSKGDGEIRANKCVYPKVNITINNHSYKNNKLYKAPITYYLKDNELKHS</sequence>
<evidence type="ECO:0000313" key="3">
    <source>
        <dbReference type="Proteomes" id="UP000294902"/>
    </source>
</evidence>